<evidence type="ECO:0000256" key="7">
    <source>
        <dbReference type="ARBA" id="ARBA00035286"/>
    </source>
</evidence>
<gene>
    <name evidence="11" type="ORF">JTE90_006559</name>
</gene>
<accession>A0AAV6VIT8</accession>
<keyword evidence="5" id="KW-0496">Mitochondrion</keyword>
<dbReference type="GO" id="GO:0006412">
    <property type="term" value="P:translation"/>
    <property type="evidence" value="ECO:0007669"/>
    <property type="project" value="InterPro"/>
</dbReference>
<proteinExistence type="inferred from homology"/>
<comment type="similarity">
    <text evidence="2 9">Belongs to the universal ribosomal protein uL22 family.</text>
</comment>
<dbReference type="Pfam" id="PF00237">
    <property type="entry name" value="Ribosomal_L22"/>
    <property type="match status" value="1"/>
</dbReference>
<evidence type="ECO:0000256" key="9">
    <source>
        <dbReference type="RuleBase" id="RU004005"/>
    </source>
</evidence>
<evidence type="ECO:0000256" key="10">
    <source>
        <dbReference type="SAM" id="Phobius"/>
    </source>
</evidence>
<dbReference type="Gene3D" id="3.90.470.10">
    <property type="entry name" value="Ribosomal protein L22/L17"/>
    <property type="match status" value="1"/>
</dbReference>
<name>A0AAV6VIT8_9ARAC</name>
<keyword evidence="10" id="KW-1133">Transmembrane helix</keyword>
<keyword evidence="12" id="KW-1185">Reference proteome</keyword>
<evidence type="ECO:0000256" key="2">
    <source>
        <dbReference type="ARBA" id="ARBA00009451"/>
    </source>
</evidence>
<dbReference type="EMBL" id="JAFNEN010000066">
    <property type="protein sequence ID" value="KAG8196649.1"/>
    <property type="molecule type" value="Genomic_DNA"/>
</dbReference>
<dbReference type="PANTHER" id="PTHR13501:SF8">
    <property type="entry name" value="LARGE RIBOSOMAL SUBUNIT PROTEIN UL22M"/>
    <property type="match status" value="1"/>
</dbReference>
<evidence type="ECO:0000256" key="8">
    <source>
        <dbReference type="ARBA" id="ARBA00035506"/>
    </source>
</evidence>
<keyword evidence="10" id="KW-0472">Membrane</keyword>
<organism evidence="11 12">
    <name type="scientific">Oedothorax gibbosus</name>
    <dbReference type="NCBI Taxonomy" id="931172"/>
    <lineage>
        <taxon>Eukaryota</taxon>
        <taxon>Metazoa</taxon>
        <taxon>Ecdysozoa</taxon>
        <taxon>Arthropoda</taxon>
        <taxon>Chelicerata</taxon>
        <taxon>Arachnida</taxon>
        <taxon>Araneae</taxon>
        <taxon>Araneomorphae</taxon>
        <taxon>Entelegynae</taxon>
        <taxon>Araneoidea</taxon>
        <taxon>Linyphiidae</taxon>
        <taxon>Erigoninae</taxon>
        <taxon>Oedothorax</taxon>
    </lineage>
</organism>
<comment type="subcellular location">
    <subcellularLocation>
        <location evidence="1">Mitochondrion</location>
    </subcellularLocation>
</comment>
<dbReference type="FunFam" id="3.90.470.10:FF:000009">
    <property type="entry name" value="39S ribosomal protein L22, mitochondrial"/>
    <property type="match status" value="1"/>
</dbReference>
<dbReference type="Proteomes" id="UP000827092">
    <property type="component" value="Unassembled WGS sequence"/>
</dbReference>
<keyword evidence="3" id="KW-0809">Transit peptide</keyword>
<evidence type="ECO:0000256" key="1">
    <source>
        <dbReference type="ARBA" id="ARBA00004173"/>
    </source>
</evidence>
<feature type="transmembrane region" description="Helical" evidence="10">
    <location>
        <begin position="6"/>
        <end position="25"/>
    </location>
</feature>
<dbReference type="CDD" id="cd00336">
    <property type="entry name" value="Ribosomal_L22"/>
    <property type="match status" value="1"/>
</dbReference>
<keyword evidence="6 9" id="KW-0687">Ribonucleoprotein</keyword>
<evidence type="ECO:0000256" key="5">
    <source>
        <dbReference type="ARBA" id="ARBA00023128"/>
    </source>
</evidence>
<evidence type="ECO:0000313" key="11">
    <source>
        <dbReference type="EMBL" id="KAG8196649.1"/>
    </source>
</evidence>
<dbReference type="InterPro" id="IPR001063">
    <property type="entry name" value="Ribosomal_uL22"/>
</dbReference>
<evidence type="ECO:0000256" key="4">
    <source>
        <dbReference type="ARBA" id="ARBA00022980"/>
    </source>
</evidence>
<evidence type="ECO:0000313" key="12">
    <source>
        <dbReference type="Proteomes" id="UP000827092"/>
    </source>
</evidence>
<keyword evidence="4 9" id="KW-0689">Ribosomal protein</keyword>
<evidence type="ECO:0000256" key="6">
    <source>
        <dbReference type="ARBA" id="ARBA00023274"/>
    </source>
</evidence>
<dbReference type="InterPro" id="IPR036394">
    <property type="entry name" value="Ribosomal_uL22_sf"/>
</dbReference>
<dbReference type="GO" id="GO:0005762">
    <property type="term" value="C:mitochondrial large ribosomal subunit"/>
    <property type="evidence" value="ECO:0007669"/>
    <property type="project" value="TreeGrafter"/>
</dbReference>
<comment type="caution">
    <text evidence="11">The sequence shown here is derived from an EMBL/GenBank/DDBJ whole genome shotgun (WGS) entry which is preliminary data.</text>
</comment>
<dbReference type="SUPFAM" id="SSF54843">
    <property type="entry name" value="Ribosomal protein L22"/>
    <property type="match status" value="1"/>
</dbReference>
<dbReference type="InterPro" id="IPR047867">
    <property type="entry name" value="Ribosomal_uL22_bac/org-type"/>
</dbReference>
<sequence length="233" mass="27129">MQLVKLYFSQVVPGIVQFLSVIMALKMLIGVAKTKELTSALLSHIQPFTSSLIGQQSFHTSLTNLKVEKWTDQNQWVYPPQKPGEPRRPAWVCHHRENIKYSPKKMWYIACLVRGMSVDEAIKQLSLLPKKGAVIMKEVIEEAQDLAVKEHNIEYKSNLWVAQSFVGKGIVVKGLRKHARMRFGIIHYRYCHYFVRLVEGPPPKHFYDPELTGNEKLEEYFNELRSRRIHRTL</sequence>
<keyword evidence="10" id="KW-0812">Transmembrane</keyword>
<evidence type="ECO:0000256" key="3">
    <source>
        <dbReference type="ARBA" id="ARBA00022946"/>
    </source>
</evidence>
<dbReference type="AlphaFoldDB" id="A0AAV6VIT8"/>
<dbReference type="GO" id="GO:0003735">
    <property type="term" value="F:structural constituent of ribosome"/>
    <property type="evidence" value="ECO:0007669"/>
    <property type="project" value="InterPro"/>
</dbReference>
<protein>
    <recommendedName>
        <fullName evidence="7">Large ribosomal subunit protein uL22m</fullName>
    </recommendedName>
    <alternativeName>
        <fullName evidence="8">39S ribosomal protein L22, mitochondrial</fullName>
    </alternativeName>
</protein>
<dbReference type="PANTHER" id="PTHR13501">
    <property type="entry name" value="CHLOROPLAST 50S RIBOSOMAL PROTEIN L22-RELATED"/>
    <property type="match status" value="1"/>
</dbReference>
<reference evidence="11 12" key="1">
    <citation type="journal article" date="2022" name="Nat. Ecol. Evol.">
        <title>A masculinizing supergene underlies an exaggerated male reproductive morph in a spider.</title>
        <authorList>
            <person name="Hendrickx F."/>
            <person name="De Corte Z."/>
            <person name="Sonet G."/>
            <person name="Van Belleghem S.M."/>
            <person name="Kostlbacher S."/>
            <person name="Vangestel C."/>
        </authorList>
    </citation>
    <scope>NUCLEOTIDE SEQUENCE [LARGE SCALE GENOMIC DNA]</scope>
    <source>
        <strain evidence="11">W744_W776</strain>
    </source>
</reference>